<dbReference type="InterPro" id="IPR019629">
    <property type="entry name" value="Uncharacterised_HI1736/YgjV"/>
</dbReference>
<proteinExistence type="predicted"/>
<dbReference type="EMBL" id="JAHYBZ010000004">
    <property type="protein sequence ID" value="MBW6398860.1"/>
    <property type="molecule type" value="Genomic_DNA"/>
</dbReference>
<keyword evidence="3" id="KW-1185">Reference proteome</keyword>
<sequence>MSHRHGGSHSMLLSHDVKDAMRLMRGSGHIFALLFAYLPSAEHPIHAGARLEPIVSLSALLPSVAALTEPANIAGFVALGSSITWPLLRRRKAILAVQVAGSLLFALHYLLLGATTAAAMCVMGALQGIALVVLIERRHRIAVVGATLAIGSVVSALTWNGLPSLLSQGGQAMSAFGRLQLDTQKLRLWFLASVFFWCSHNLMVGSVFGLCSDTLALTSLLLGLWRNRAPAVKLRNATA</sequence>
<keyword evidence="1" id="KW-0472">Membrane</keyword>
<evidence type="ECO:0000256" key="1">
    <source>
        <dbReference type="SAM" id="Phobius"/>
    </source>
</evidence>
<evidence type="ECO:0000313" key="2">
    <source>
        <dbReference type="EMBL" id="MBW6398860.1"/>
    </source>
</evidence>
<accession>A0ABS7A982</accession>
<dbReference type="Pfam" id="PF10688">
    <property type="entry name" value="Imp-YgjV"/>
    <property type="match status" value="1"/>
</dbReference>
<name>A0ABS7A982_9PROT</name>
<keyword evidence="1" id="KW-1133">Transmembrane helix</keyword>
<gene>
    <name evidence="2" type="ORF">KPL78_13430</name>
</gene>
<protein>
    <submittedName>
        <fullName evidence="2">YgjV family protein</fullName>
    </submittedName>
</protein>
<feature type="transmembrane region" description="Helical" evidence="1">
    <location>
        <begin position="93"/>
        <end position="111"/>
    </location>
</feature>
<dbReference type="Proteomes" id="UP001196565">
    <property type="component" value="Unassembled WGS sequence"/>
</dbReference>
<keyword evidence="1" id="KW-0812">Transmembrane</keyword>
<organism evidence="2 3">
    <name type="scientific">Roseomonas alba</name>
    <dbReference type="NCBI Taxonomy" id="2846776"/>
    <lineage>
        <taxon>Bacteria</taxon>
        <taxon>Pseudomonadati</taxon>
        <taxon>Pseudomonadota</taxon>
        <taxon>Alphaproteobacteria</taxon>
        <taxon>Acetobacterales</taxon>
        <taxon>Roseomonadaceae</taxon>
        <taxon>Roseomonas</taxon>
    </lineage>
</organism>
<feature type="transmembrane region" description="Helical" evidence="1">
    <location>
        <begin position="141"/>
        <end position="159"/>
    </location>
</feature>
<comment type="caution">
    <text evidence="2">The sequence shown here is derived from an EMBL/GenBank/DDBJ whole genome shotgun (WGS) entry which is preliminary data.</text>
</comment>
<evidence type="ECO:0000313" key="3">
    <source>
        <dbReference type="Proteomes" id="UP001196565"/>
    </source>
</evidence>
<feature type="transmembrane region" description="Helical" evidence="1">
    <location>
        <begin position="202"/>
        <end position="225"/>
    </location>
</feature>
<reference evidence="2 3" key="1">
    <citation type="submission" date="2021-07" db="EMBL/GenBank/DDBJ databases">
        <authorList>
            <person name="So Y."/>
        </authorList>
    </citation>
    <scope>NUCLEOTIDE SEQUENCE [LARGE SCALE GENOMIC DNA]</scope>
    <source>
        <strain evidence="2 3">HJA6</strain>
    </source>
</reference>
<feature type="transmembrane region" description="Helical" evidence="1">
    <location>
        <begin position="117"/>
        <end position="134"/>
    </location>
</feature>